<sequence>MEFLAFVPVLLTFLGALYFAARLIVDREIRSAEREFGTADSGQASEVSVDSGETGVDAASPVVVAADSAGRTRGGSGAIGG</sequence>
<dbReference type="EMBL" id="FXAV01000003">
    <property type="protein sequence ID" value="SMG26806.1"/>
    <property type="molecule type" value="Genomic_DNA"/>
</dbReference>
<dbReference type="Proteomes" id="UP000193566">
    <property type="component" value="Unassembled WGS sequence"/>
</dbReference>
<evidence type="ECO:0000313" key="4">
    <source>
        <dbReference type="Proteomes" id="UP000193566"/>
    </source>
</evidence>
<protein>
    <submittedName>
        <fullName evidence="3">Uncharacterized protein</fullName>
    </submittedName>
</protein>
<name>A0ABY1M8E1_RHORH</name>
<keyword evidence="2" id="KW-0472">Membrane</keyword>
<feature type="region of interest" description="Disordered" evidence="1">
    <location>
        <begin position="35"/>
        <end position="54"/>
    </location>
</feature>
<feature type="transmembrane region" description="Helical" evidence="2">
    <location>
        <begin position="6"/>
        <end position="25"/>
    </location>
</feature>
<keyword evidence="2" id="KW-0812">Transmembrane</keyword>
<evidence type="ECO:0000256" key="2">
    <source>
        <dbReference type="SAM" id="Phobius"/>
    </source>
</evidence>
<gene>
    <name evidence="3" type="ORF">SAMN02745947_01652</name>
</gene>
<organism evidence="3 4">
    <name type="scientific">Rhodococcus rhodochrous J3</name>
    <dbReference type="NCBI Taxonomy" id="903528"/>
    <lineage>
        <taxon>Bacteria</taxon>
        <taxon>Bacillati</taxon>
        <taxon>Actinomycetota</taxon>
        <taxon>Actinomycetes</taxon>
        <taxon>Mycobacteriales</taxon>
        <taxon>Nocardiaceae</taxon>
        <taxon>Rhodococcus</taxon>
    </lineage>
</organism>
<proteinExistence type="predicted"/>
<evidence type="ECO:0000313" key="3">
    <source>
        <dbReference type="EMBL" id="SMG26806.1"/>
    </source>
</evidence>
<comment type="caution">
    <text evidence="3">The sequence shown here is derived from an EMBL/GenBank/DDBJ whole genome shotgun (WGS) entry which is preliminary data.</text>
</comment>
<accession>A0ABY1M8E1</accession>
<keyword evidence="4" id="KW-1185">Reference proteome</keyword>
<reference evidence="3 4" key="1">
    <citation type="submission" date="2017-04" db="EMBL/GenBank/DDBJ databases">
        <authorList>
            <person name="Varghese N."/>
            <person name="Submissions S."/>
        </authorList>
    </citation>
    <scope>NUCLEOTIDE SEQUENCE [LARGE SCALE GENOMIC DNA]</scope>
    <source>
        <strain evidence="3 4">J3</strain>
    </source>
</reference>
<keyword evidence="2" id="KW-1133">Transmembrane helix</keyword>
<evidence type="ECO:0000256" key="1">
    <source>
        <dbReference type="SAM" id="MobiDB-lite"/>
    </source>
</evidence>